<accession>A0A5S3XD32</accession>
<dbReference type="EMBL" id="PNCL01000252">
    <property type="protein sequence ID" value="TMP50801.1"/>
    <property type="molecule type" value="Genomic_DNA"/>
</dbReference>
<organism evidence="1 2">
    <name type="scientific">Pseudoalteromonas citrea</name>
    <dbReference type="NCBI Taxonomy" id="43655"/>
    <lineage>
        <taxon>Bacteria</taxon>
        <taxon>Pseudomonadati</taxon>
        <taxon>Pseudomonadota</taxon>
        <taxon>Gammaproteobacteria</taxon>
        <taxon>Alteromonadales</taxon>
        <taxon>Pseudoalteromonadaceae</taxon>
        <taxon>Pseudoalteromonas</taxon>
    </lineage>
</organism>
<proteinExistence type="predicted"/>
<name>A0A5S3XD32_9GAMM</name>
<dbReference type="AlphaFoldDB" id="A0A5S3XD32"/>
<reference evidence="1 2" key="1">
    <citation type="submission" date="2017-12" db="EMBL/GenBank/DDBJ databases">
        <authorList>
            <person name="Paulsen S."/>
            <person name="Gram L.K."/>
        </authorList>
    </citation>
    <scope>NUCLEOTIDE SEQUENCE [LARGE SCALE GENOMIC DNA]</scope>
    <source>
        <strain evidence="1 2">S2231</strain>
    </source>
</reference>
<feature type="non-terminal residue" evidence="1">
    <location>
        <position position="87"/>
    </location>
</feature>
<sequence length="87" mass="10097">EKLVEPLKDTDSLDSVFDVSRNIACFEVVWLATRAEIERQARGLKKILFVIIPREPNDINALAVRTNYDYHDELWRLSQIIVPTLKS</sequence>
<reference evidence="2" key="2">
    <citation type="submission" date="2019-06" db="EMBL/GenBank/DDBJ databases">
        <title>Co-occurence of chitin degradation, pigmentation and bioactivity in marine Pseudoalteromonas.</title>
        <authorList>
            <person name="Sonnenschein E.C."/>
            <person name="Bech P.K."/>
        </authorList>
    </citation>
    <scope>NUCLEOTIDE SEQUENCE [LARGE SCALE GENOMIC DNA]</scope>
    <source>
        <strain evidence="2">S2231</strain>
    </source>
</reference>
<dbReference type="Proteomes" id="UP000307706">
    <property type="component" value="Unassembled WGS sequence"/>
</dbReference>
<dbReference type="RefSeq" id="WP_212751272.1">
    <property type="nucleotide sequence ID" value="NZ_PNCL01000252.1"/>
</dbReference>
<protein>
    <submittedName>
        <fullName evidence="1">Uncharacterized protein</fullName>
    </submittedName>
</protein>
<evidence type="ECO:0000313" key="1">
    <source>
        <dbReference type="EMBL" id="TMP50801.1"/>
    </source>
</evidence>
<evidence type="ECO:0000313" key="2">
    <source>
        <dbReference type="Proteomes" id="UP000307706"/>
    </source>
</evidence>
<gene>
    <name evidence="1" type="ORF">CWB96_22730</name>
</gene>
<feature type="non-terminal residue" evidence="1">
    <location>
        <position position="1"/>
    </location>
</feature>
<comment type="caution">
    <text evidence="1">The sequence shown here is derived from an EMBL/GenBank/DDBJ whole genome shotgun (WGS) entry which is preliminary data.</text>
</comment>